<feature type="domain" description="RCK N-terminal" evidence="9">
    <location>
        <begin position="404"/>
        <end position="518"/>
    </location>
</feature>
<feature type="transmembrane region" description="Helical" evidence="7">
    <location>
        <begin position="53"/>
        <end position="73"/>
    </location>
</feature>
<dbReference type="GO" id="GO:0015297">
    <property type="term" value="F:antiporter activity"/>
    <property type="evidence" value="ECO:0007669"/>
    <property type="project" value="InterPro"/>
</dbReference>
<gene>
    <name evidence="10" type="ORF">COX00_02600</name>
</gene>
<proteinExistence type="inferred from homology"/>
<dbReference type="AlphaFoldDB" id="A0A2H0BSJ9"/>
<dbReference type="InterPro" id="IPR003148">
    <property type="entry name" value="RCK_N"/>
</dbReference>
<evidence type="ECO:0000313" key="11">
    <source>
        <dbReference type="Proteomes" id="UP000231581"/>
    </source>
</evidence>
<feature type="transmembrane region" description="Helical" evidence="7">
    <location>
        <begin position="29"/>
        <end position="47"/>
    </location>
</feature>
<accession>A0A2H0BSJ9</accession>
<evidence type="ECO:0000256" key="4">
    <source>
        <dbReference type="ARBA" id="ARBA00022692"/>
    </source>
</evidence>
<evidence type="ECO:0000256" key="1">
    <source>
        <dbReference type="ARBA" id="ARBA00004141"/>
    </source>
</evidence>
<dbReference type="InterPro" id="IPR038770">
    <property type="entry name" value="Na+/solute_symporter_sf"/>
</dbReference>
<feature type="transmembrane region" description="Helical" evidence="7">
    <location>
        <begin position="211"/>
        <end position="231"/>
    </location>
</feature>
<evidence type="ECO:0000313" key="10">
    <source>
        <dbReference type="EMBL" id="PIP60594.1"/>
    </source>
</evidence>
<feature type="transmembrane region" description="Helical" evidence="7">
    <location>
        <begin position="177"/>
        <end position="199"/>
    </location>
</feature>
<evidence type="ECO:0000256" key="5">
    <source>
        <dbReference type="ARBA" id="ARBA00022989"/>
    </source>
</evidence>
<evidence type="ECO:0000256" key="2">
    <source>
        <dbReference type="ARBA" id="ARBA00005551"/>
    </source>
</evidence>
<dbReference type="Pfam" id="PF00999">
    <property type="entry name" value="Na_H_Exchanger"/>
    <property type="match status" value="1"/>
</dbReference>
<dbReference type="Proteomes" id="UP000231581">
    <property type="component" value="Unassembled WGS sequence"/>
</dbReference>
<keyword evidence="6 7" id="KW-0472">Membrane</keyword>
<organism evidence="10 11">
    <name type="scientific">Candidatus Uhrbacteria bacterium CG22_combo_CG10-13_8_21_14_all_47_17</name>
    <dbReference type="NCBI Taxonomy" id="1975041"/>
    <lineage>
        <taxon>Bacteria</taxon>
        <taxon>Candidatus Uhriibacteriota</taxon>
    </lineage>
</organism>
<feature type="transmembrane region" description="Helical" evidence="7">
    <location>
        <begin position="351"/>
        <end position="370"/>
    </location>
</feature>
<comment type="subcellular location">
    <subcellularLocation>
        <location evidence="1">Membrane</location>
        <topology evidence="1">Multi-pass membrane protein</topology>
    </subcellularLocation>
</comment>
<dbReference type="Gene3D" id="3.40.50.720">
    <property type="entry name" value="NAD(P)-binding Rossmann-like Domain"/>
    <property type="match status" value="1"/>
</dbReference>
<feature type="transmembrane region" description="Helical" evidence="7">
    <location>
        <begin position="319"/>
        <end position="339"/>
    </location>
</feature>
<dbReference type="Pfam" id="PF02254">
    <property type="entry name" value="TrkA_N"/>
    <property type="match status" value="1"/>
</dbReference>
<evidence type="ECO:0000256" key="6">
    <source>
        <dbReference type="ARBA" id="ARBA00023136"/>
    </source>
</evidence>
<evidence type="ECO:0000256" key="3">
    <source>
        <dbReference type="ARBA" id="ARBA00022448"/>
    </source>
</evidence>
<feature type="transmembrane region" description="Helical" evidence="7">
    <location>
        <begin position="291"/>
        <end position="312"/>
    </location>
</feature>
<comment type="caution">
    <text evidence="10">The sequence shown here is derived from an EMBL/GenBank/DDBJ whole genome shotgun (WGS) entry which is preliminary data.</text>
</comment>
<dbReference type="GO" id="GO:0006813">
    <property type="term" value="P:potassium ion transport"/>
    <property type="evidence" value="ECO:0007669"/>
    <property type="project" value="InterPro"/>
</dbReference>
<protein>
    <submittedName>
        <fullName evidence="10">Sodium:proton exchanger</fullName>
    </submittedName>
</protein>
<dbReference type="GO" id="GO:1902600">
    <property type="term" value="P:proton transmembrane transport"/>
    <property type="evidence" value="ECO:0007669"/>
    <property type="project" value="InterPro"/>
</dbReference>
<comment type="similarity">
    <text evidence="2">Belongs to the monovalent cation:proton antiporter 2 (CPA2) transporter (TC 2.A.37) family.</text>
</comment>
<sequence>METFIEVSVILGIATLIAWVMQLLRQPLILGHILTGIIAGPLLFNVVKSSDLLDIFSKIGITALLFIVGLSLNPRMLREVGKVSVYAGIGQVVFTVLFGFLITYSFGFSWVASLYIAVALTFSSTIIVMKLLSDRGDLGKLYGKISVGFLLVQDLIATAILIGIATMGKGTNAGVEVMWTLEKGTIIIAILYVVARYVLPALTKSFAQSQEFLLLFSIAWGMGLAALFQWFGFSIEVGALAAGVTLASSPYHYEISAKMKLLRDFFIVIFFILLGARLSFVNISHLLLPTIVLSLFVLIGNPLILLFILGRLGYSRRTAFMAGLTVAQISEFSLVLIILAGELGHVGPDVVSLVIFVGLITISISSYMMIGADALYAPLKDVLGIFEKKKTHPERGRKEIYDVLLFGCHRLGQDFLPYLRKSKNRYLVIDFDPAVIDALETRGYACRYGDAEDNEFIDDFNLKKLKLVVSTLPDEATNEFLLHKIKKANSKCVVVVTAQSVERALYLYGIKADYVIMPHYLGGNYASLLVSKYGLKSSLFKREREKHLKHLQERHLPLDLKKALRNGTV</sequence>
<dbReference type="InterPro" id="IPR036291">
    <property type="entry name" value="NAD(P)-bd_dom_sf"/>
</dbReference>
<dbReference type="SUPFAM" id="SSF51735">
    <property type="entry name" value="NAD(P)-binding Rossmann-fold domains"/>
    <property type="match status" value="1"/>
</dbReference>
<name>A0A2H0BSJ9_9BACT</name>
<evidence type="ECO:0000259" key="9">
    <source>
        <dbReference type="Pfam" id="PF02254"/>
    </source>
</evidence>
<dbReference type="PANTHER" id="PTHR42751:SF3">
    <property type="entry name" value="SODIUM_GLUTAMATE SYMPORTER"/>
    <property type="match status" value="1"/>
</dbReference>
<feature type="domain" description="Cation/H+ exchanger transmembrane" evidence="8">
    <location>
        <begin position="13"/>
        <end position="364"/>
    </location>
</feature>
<dbReference type="EMBL" id="PCSZ01000050">
    <property type="protein sequence ID" value="PIP60594.1"/>
    <property type="molecule type" value="Genomic_DNA"/>
</dbReference>
<dbReference type="PANTHER" id="PTHR42751">
    <property type="entry name" value="SODIUM/HYDROGEN EXCHANGER FAMILY/TRKA DOMAIN PROTEIN"/>
    <property type="match status" value="1"/>
</dbReference>
<feature type="transmembrane region" description="Helical" evidence="7">
    <location>
        <begin position="145"/>
        <end position="165"/>
    </location>
</feature>
<feature type="transmembrane region" description="Helical" evidence="7">
    <location>
        <begin position="265"/>
        <end position="285"/>
    </location>
</feature>
<keyword evidence="5 7" id="KW-1133">Transmembrane helix</keyword>
<feature type="transmembrane region" description="Helical" evidence="7">
    <location>
        <begin position="112"/>
        <end position="133"/>
    </location>
</feature>
<dbReference type="InterPro" id="IPR006153">
    <property type="entry name" value="Cation/H_exchanger_TM"/>
</dbReference>
<evidence type="ECO:0000259" key="8">
    <source>
        <dbReference type="Pfam" id="PF00999"/>
    </source>
</evidence>
<reference evidence="10 11" key="1">
    <citation type="submission" date="2017-09" db="EMBL/GenBank/DDBJ databases">
        <title>Depth-based differentiation of microbial function through sediment-hosted aquifers and enrichment of novel symbionts in the deep terrestrial subsurface.</title>
        <authorList>
            <person name="Probst A.J."/>
            <person name="Ladd B."/>
            <person name="Jarett J.K."/>
            <person name="Geller-Mcgrath D.E."/>
            <person name="Sieber C.M."/>
            <person name="Emerson J.B."/>
            <person name="Anantharaman K."/>
            <person name="Thomas B.C."/>
            <person name="Malmstrom R."/>
            <person name="Stieglmeier M."/>
            <person name="Klingl A."/>
            <person name="Woyke T."/>
            <person name="Ryan C.M."/>
            <person name="Banfield J.F."/>
        </authorList>
    </citation>
    <scope>NUCLEOTIDE SEQUENCE [LARGE SCALE GENOMIC DNA]</scope>
    <source>
        <strain evidence="10">CG22_combo_CG10-13_8_21_14_all_47_17</strain>
    </source>
</reference>
<dbReference type="Gene3D" id="1.20.1530.20">
    <property type="match status" value="1"/>
</dbReference>
<keyword evidence="4 7" id="KW-0812">Transmembrane</keyword>
<feature type="transmembrane region" description="Helical" evidence="7">
    <location>
        <begin position="6"/>
        <end position="24"/>
    </location>
</feature>
<dbReference type="GO" id="GO:0016020">
    <property type="term" value="C:membrane"/>
    <property type="evidence" value="ECO:0007669"/>
    <property type="project" value="UniProtKB-SubCell"/>
</dbReference>
<evidence type="ECO:0000256" key="7">
    <source>
        <dbReference type="SAM" id="Phobius"/>
    </source>
</evidence>
<keyword evidence="3" id="KW-0813">Transport</keyword>
<feature type="transmembrane region" description="Helical" evidence="7">
    <location>
        <begin position="85"/>
        <end position="106"/>
    </location>
</feature>